<reference evidence="2" key="2">
    <citation type="submission" date="2020-05" db="UniProtKB">
        <authorList>
            <consortium name="EnsemblMetazoa"/>
        </authorList>
    </citation>
    <scope>IDENTIFICATION</scope>
    <source>
        <strain evidence="2">IAEA</strain>
    </source>
</reference>
<accession>A0A1B0B4G7</accession>
<proteinExistence type="predicted"/>
<dbReference type="AlphaFoldDB" id="A0A1B0B4G7"/>
<evidence type="ECO:0000256" key="1">
    <source>
        <dbReference type="SAM" id="Phobius"/>
    </source>
</evidence>
<dbReference type="EnsemblMetazoa" id="GPPI018518-RA">
    <property type="protein sequence ID" value="GPPI018518-PA"/>
    <property type="gene ID" value="GPPI018518"/>
</dbReference>
<name>A0A1B0B4G7_9MUSC</name>
<evidence type="ECO:0000313" key="2">
    <source>
        <dbReference type="EnsemblMetazoa" id="GPPI018518-PA"/>
    </source>
</evidence>
<organism evidence="2 3">
    <name type="scientific">Glossina palpalis gambiensis</name>
    <dbReference type="NCBI Taxonomy" id="67801"/>
    <lineage>
        <taxon>Eukaryota</taxon>
        <taxon>Metazoa</taxon>
        <taxon>Ecdysozoa</taxon>
        <taxon>Arthropoda</taxon>
        <taxon>Hexapoda</taxon>
        <taxon>Insecta</taxon>
        <taxon>Pterygota</taxon>
        <taxon>Neoptera</taxon>
        <taxon>Endopterygota</taxon>
        <taxon>Diptera</taxon>
        <taxon>Brachycera</taxon>
        <taxon>Muscomorpha</taxon>
        <taxon>Hippoboscoidea</taxon>
        <taxon>Glossinidae</taxon>
        <taxon>Glossina</taxon>
    </lineage>
</organism>
<keyword evidence="3" id="KW-1185">Reference proteome</keyword>
<keyword evidence="1" id="KW-0812">Transmembrane</keyword>
<keyword evidence="1" id="KW-0472">Membrane</keyword>
<evidence type="ECO:0000313" key="3">
    <source>
        <dbReference type="Proteomes" id="UP000092460"/>
    </source>
</evidence>
<protein>
    <submittedName>
        <fullName evidence="2">Uncharacterized protein</fullName>
    </submittedName>
</protein>
<dbReference type="Proteomes" id="UP000092460">
    <property type="component" value="Unassembled WGS sequence"/>
</dbReference>
<reference evidence="3" key="1">
    <citation type="submission" date="2015-01" db="EMBL/GenBank/DDBJ databases">
        <authorList>
            <person name="Aksoy S."/>
            <person name="Warren W."/>
            <person name="Wilson R.K."/>
        </authorList>
    </citation>
    <scope>NUCLEOTIDE SEQUENCE [LARGE SCALE GENOMIC DNA]</scope>
    <source>
        <strain evidence="3">IAEA</strain>
    </source>
</reference>
<dbReference type="VEuPathDB" id="VectorBase:GPPI018518"/>
<dbReference type="EMBL" id="JXJN01008304">
    <property type="status" value="NOT_ANNOTATED_CDS"/>
    <property type="molecule type" value="Genomic_DNA"/>
</dbReference>
<feature type="transmembrane region" description="Helical" evidence="1">
    <location>
        <begin position="20"/>
        <end position="48"/>
    </location>
</feature>
<keyword evidence="1" id="KW-1133">Transmembrane helix</keyword>
<sequence>YNPIVHNFFVATFQFCWVTFLLFYFSSFLLSSILVNVNLIGIATFSLSQNPLLSTKIRTVPATKIRVHSTLLTCHLIIEEYMFYVIPYIYTQISLAGETRRADFCNFLRFRQLPGNYFPVVGGARRLQSLGMTQIMCDTYYIEKKNGMKLSECGVVSRAFF</sequence>